<keyword evidence="1" id="KW-0472">Membrane</keyword>
<keyword evidence="1" id="KW-0812">Transmembrane</keyword>
<dbReference type="AlphaFoldDB" id="A0A0E9N1Z5"/>
<accession>A0A0E9N1Z5</accession>
<evidence type="ECO:0000313" key="3">
    <source>
        <dbReference type="Proteomes" id="UP000033121"/>
    </source>
</evidence>
<evidence type="ECO:0000256" key="1">
    <source>
        <dbReference type="SAM" id="Phobius"/>
    </source>
</evidence>
<name>A0A0E9N1Z5_9BACT</name>
<sequence length="85" mass="9415">MGQTTIKTTNVNKPAPRWWRKLERAMLIAFIPAAVTIIQGVKFKDELQATKLVLFLNVGVVALIKGTGMILANGEEYTSTEKPDQ</sequence>
<feature type="transmembrane region" description="Helical" evidence="1">
    <location>
        <begin position="53"/>
        <end position="72"/>
    </location>
</feature>
<reference evidence="2 3" key="1">
    <citation type="submission" date="2015-04" db="EMBL/GenBank/DDBJ databases">
        <title>Whole genome shotgun sequence of Flavihumibacter petaseus NBRC 106054.</title>
        <authorList>
            <person name="Miyazawa S."/>
            <person name="Hosoyama A."/>
            <person name="Hashimoto M."/>
            <person name="Noguchi M."/>
            <person name="Tsuchikane K."/>
            <person name="Ohji S."/>
            <person name="Yamazoe A."/>
            <person name="Ichikawa N."/>
            <person name="Kimura A."/>
            <person name="Fujita N."/>
        </authorList>
    </citation>
    <scope>NUCLEOTIDE SEQUENCE [LARGE SCALE GENOMIC DNA]</scope>
    <source>
        <strain evidence="2 3">NBRC 106054</strain>
    </source>
</reference>
<dbReference type="STRING" id="1220578.FPE01S_02_09140"/>
<gene>
    <name evidence="2" type="ORF">FPE01S_02_09140</name>
</gene>
<keyword evidence="3" id="KW-1185">Reference proteome</keyword>
<dbReference type="OrthoDB" id="9996293at2"/>
<proteinExistence type="predicted"/>
<dbReference type="RefSeq" id="WP_046369636.1">
    <property type="nucleotide sequence ID" value="NZ_BBWV01000002.1"/>
</dbReference>
<comment type="caution">
    <text evidence="2">The sequence shown here is derived from an EMBL/GenBank/DDBJ whole genome shotgun (WGS) entry which is preliminary data.</text>
</comment>
<dbReference type="Proteomes" id="UP000033121">
    <property type="component" value="Unassembled WGS sequence"/>
</dbReference>
<organism evidence="2 3">
    <name type="scientific">Flavihumibacter petaseus NBRC 106054</name>
    <dbReference type="NCBI Taxonomy" id="1220578"/>
    <lineage>
        <taxon>Bacteria</taxon>
        <taxon>Pseudomonadati</taxon>
        <taxon>Bacteroidota</taxon>
        <taxon>Chitinophagia</taxon>
        <taxon>Chitinophagales</taxon>
        <taxon>Chitinophagaceae</taxon>
        <taxon>Flavihumibacter</taxon>
    </lineage>
</organism>
<protein>
    <submittedName>
        <fullName evidence="2">Uncharacterized protein</fullName>
    </submittedName>
</protein>
<evidence type="ECO:0000313" key="2">
    <source>
        <dbReference type="EMBL" id="GAO43808.1"/>
    </source>
</evidence>
<keyword evidence="1" id="KW-1133">Transmembrane helix</keyword>
<dbReference type="EMBL" id="BBWV01000002">
    <property type="protein sequence ID" value="GAO43808.1"/>
    <property type="molecule type" value="Genomic_DNA"/>
</dbReference>